<dbReference type="HOGENOM" id="CLU_1610540_0_0_1"/>
<dbReference type="GeneID" id="19158280"/>
<accession>W9YBQ1</accession>
<proteinExistence type="predicted"/>
<dbReference type="RefSeq" id="XP_007722481.1">
    <property type="nucleotide sequence ID" value="XM_007724291.1"/>
</dbReference>
<reference evidence="2 3" key="1">
    <citation type="submission" date="2013-03" db="EMBL/GenBank/DDBJ databases">
        <title>The Genome Sequence of Capronia coronata CBS 617.96.</title>
        <authorList>
            <consortium name="The Broad Institute Genomics Platform"/>
            <person name="Cuomo C."/>
            <person name="de Hoog S."/>
            <person name="Gorbushina A."/>
            <person name="Walker B."/>
            <person name="Young S.K."/>
            <person name="Zeng Q."/>
            <person name="Gargeya S."/>
            <person name="Fitzgerald M."/>
            <person name="Haas B."/>
            <person name="Abouelleil A."/>
            <person name="Allen A.W."/>
            <person name="Alvarado L."/>
            <person name="Arachchi H.M."/>
            <person name="Berlin A.M."/>
            <person name="Chapman S.B."/>
            <person name="Gainer-Dewar J."/>
            <person name="Goldberg J."/>
            <person name="Griggs A."/>
            <person name="Gujja S."/>
            <person name="Hansen M."/>
            <person name="Howarth C."/>
            <person name="Imamovic A."/>
            <person name="Ireland A."/>
            <person name="Larimer J."/>
            <person name="McCowan C."/>
            <person name="Murphy C."/>
            <person name="Pearson M."/>
            <person name="Poon T.W."/>
            <person name="Priest M."/>
            <person name="Roberts A."/>
            <person name="Saif S."/>
            <person name="Shea T."/>
            <person name="Sisk P."/>
            <person name="Sykes S."/>
            <person name="Wortman J."/>
            <person name="Nusbaum C."/>
            <person name="Birren B."/>
        </authorList>
    </citation>
    <scope>NUCLEOTIDE SEQUENCE [LARGE SCALE GENOMIC DNA]</scope>
    <source>
        <strain evidence="2 3">CBS 617.96</strain>
    </source>
</reference>
<dbReference type="Proteomes" id="UP000019484">
    <property type="component" value="Unassembled WGS sequence"/>
</dbReference>
<organism evidence="2 3">
    <name type="scientific">Capronia coronata CBS 617.96</name>
    <dbReference type="NCBI Taxonomy" id="1182541"/>
    <lineage>
        <taxon>Eukaryota</taxon>
        <taxon>Fungi</taxon>
        <taxon>Dikarya</taxon>
        <taxon>Ascomycota</taxon>
        <taxon>Pezizomycotina</taxon>
        <taxon>Eurotiomycetes</taxon>
        <taxon>Chaetothyriomycetidae</taxon>
        <taxon>Chaetothyriales</taxon>
        <taxon>Herpotrichiellaceae</taxon>
        <taxon>Capronia</taxon>
    </lineage>
</organism>
<evidence type="ECO:0000256" key="1">
    <source>
        <dbReference type="SAM" id="MobiDB-lite"/>
    </source>
</evidence>
<dbReference type="EMBL" id="AMWN01000003">
    <property type="protein sequence ID" value="EXJ90287.1"/>
    <property type="molecule type" value="Genomic_DNA"/>
</dbReference>
<feature type="region of interest" description="Disordered" evidence="1">
    <location>
        <begin position="1"/>
        <end position="28"/>
    </location>
</feature>
<evidence type="ECO:0000313" key="3">
    <source>
        <dbReference type="Proteomes" id="UP000019484"/>
    </source>
</evidence>
<dbReference type="AlphaFoldDB" id="W9YBQ1"/>
<gene>
    <name evidence="2" type="ORF">A1O1_03386</name>
</gene>
<name>W9YBQ1_9EURO</name>
<dbReference type="OrthoDB" id="5417695at2759"/>
<comment type="caution">
    <text evidence="2">The sequence shown here is derived from an EMBL/GenBank/DDBJ whole genome shotgun (WGS) entry which is preliminary data.</text>
</comment>
<protein>
    <submittedName>
        <fullName evidence="2">Uncharacterized protein</fullName>
    </submittedName>
</protein>
<keyword evidence="3" id="KW-1185">Reference proteome</keyword>
<evidence type="ECO:0000313" key="2">
    <source>
        <dbReference type="EMBL" id="EXJ90287.1"/>
    </source>
</evidence>
<sequence>MGGPRCPDSSGSGTVDQPEQRDGEFQPQHFRRFEILKSSTLGLVYPQNLRLDVVDVDEPTSIYLTSSTPRFVTSLMKWWKVKVLPPPSCEIYSTNLDYAYHEQQYGNETTGASDRRISGHSQKPYPVAQIKYPGWEGMSCLKLTDAVQLHTGHALRSCTALAARR</sequence>